<sequence>MTWSNFNSKTWRIHKQTVRLTYARMMIAGSFFSGALDYDSKDVQNILIIGLGGGIINNFYSTINGLYLNVTVIDIDPVMKVIAEKWYEFEETPLQRIIVDDGLRYIRQAVSRGELYDILLVDVCYNDDRPLMAPVEEFLASDEIEKMNQVIKKH</sequence>
<name>A0A2G9TI39_TELCI</name>
<evidence type="ECO:0000313" key="2">
    <source>
        <dbReference type="Proteomes" id="UP000230423"/>
    </source>
</evidence>
<evidence type="ECO:0000313" key="1">
    <source>
        <dbReference type="EMBL" id="PIO57202.1"/>
    </source>
</evidence>
<proteinExistence type="predicted"/>
<keyword evidence="2" id="KW-1185">Reference proteome</keyword>
<organism evidence="1 2">
    <name type="scientific">Teladorsagia circumcincta</name>
    <name type="common">Brown stomach worm</name>
    <name type="synonym">Ostertagia circumcincta</name>
    <dbReference type="NCBI Taxonomy" id="45464"/>
    <lineage>
        <taxon>Eukaryota</taxon>
        <taxon>Metazoa</taxon>
        <taxon>Ecdysozoa</taxon>
        <taxon>Nematoda</taxon>
        <taxon>Chromadorea</taxon>
        <taxon>Rhabditida</taxon>
        <taxon>Rhabditina</taxon>
        <taxon>Rhabditomorpha</taxon>
        <taxon>Strongyloidea</taxon>
        <taxon>Trichostrongylidae</taxon>
        <taxon>Teladorsagia</taxon>
    </lineage>
</organism>
<gene>
    <name evidence="1" type="ORF">TELCIR_21394</name>
</gene>
<reference evidence="1 2" key="1">
    <citation type="submission" date="2015-09" db="EMBL/GenBank/DDBJ databases">
        <title>Draft genome of the parasitic nematode Teladorsagia circumcincta isolate WARC Sus (inbred).</title>
        <authorList>
            <person name="Mitreva M."/>
        </authorList>
    </citation>
    <scope>NUCLEOTIDE SEQUENCE [LARGE SCALE GENOMIC DNA]</scope>
    <source>
        <strain evidence="1 2">S</strain>
    </source>
</reference>
<dbReference type="AlphaFoldDB" id="A0A2G9TI39"/>
<dbReference type="InterPro" id="IPR029063">
    <property type="entry name" value="SAM-dependent_MTases_sf"/>
</dbReference>
<dbReference type="SUPFAM" id="SSF53335">
    <property type="entry name" value="S-adenosyl-L-methionine-dependent methyltransferases"/>
    <property type="match status" value="1"/>
</dbReference>
<dbReference type="Gene3D" id="3.40.50.150">
    <property type="entry name" value="Vaccinia Virus protein VP39"/>
    <property type="match status" value="1"/>
</dbReference>
<protein>
    <recommendedName>
        <fullName evidence="3">PABS domain-containing protein</fullName>
    </recommendedName>
</protein>
<dbReference type="EMBL" id="KZ366986">
    <property type="protein sequence ID" value="PIO57202.1"/>
    <property type="molecule type" value="Genomic_DNA"/>
</dbReference>
<dbReference type="Proteomes" id="UP000230423">
    <property type="component" value="Unassembled WGS sequence"/>
</dbReference>
<accession>A0A2G9TI39</accession>
<evidence type="ECO:0008006" key="3">
    <source>
        <dbReference type="Google" id="ProtNLM"/>
    </source>
</evidence>
<feature type="non-terminal residue" evidence="1">
    <location>
        <position position="154"/>
    </location>
</feature>
<dbReference type="OrthoDB" id="411785at2759"/>